<proteinExistence type="predicted"/>
<dbReference type="Gene3D" id="3.40.50.300">
    <property type="entry name" value="P-loop containing nucleotide triphosphate hydrolases"/>
    <property type="match status" value="1"/>
</dbReference>
<sequence length="166" mass="18531">MNRTCAPWRDCGRSRRCRRRGTARHHRQRGRARGPRTGRQSPRHGRQREYRSVLSNAEKATRLRSSASPAREISTTSTAQPAELVSEVSTIYLAVGEEKLTVHAGFLRVMVGCVVNALTRGKHLPRPIHKVLLLLDEASALGSLEPLERGVGYLRAYCIPLPSSRT</sequence>
<feature type="compositionally biased region" description="Polar residues" evidence="1">
    <location>
        <begin position="63"/>
        <end position="78"/>
    </location>
</feature>
<evidence type="ECO:0000256" key="1">
    <source>
        <dbReference type="SAM" id="MobiDB-lite"/>
    </source>
</evidence>
<dbReference type="Pfam" id="PF02534">
    <property type="entry name" value="T4SS-DNA_transf"/>
    <property type="match status" value="1"/>
</dbReference>
<evidence type="ECO:0000313" key="3">
    <source>
        <dbReference type="Proteomes" id="UP000289946"/>
    </source>
</evidence>
<organism evidence="2 3">
    <name type="scientific">Bradyrhizobium zhanjiangense</name>
    <dbReference type="NCBI Taxonomy" id="1325107"/>
    <lineage>
        <taxon>Bacteria</taxon>
        <taxon>Pseudomonadati</taxon>
        <taxon>Pseudomonadota</taxon>
        <taxon>Alphaproteobacteria</taxon>
        <taxon>Hyphomicrobiales</taxon>
        <taxon>Nitrobacteraceae</taxon>
        <taxon>Bradyrhizobium</taxon>
    </lineage>
</organism>
<evidence type="ECO:0000313" key="2">
    <source>
        <dbReference type="EMBL" id="RXG84924.1"/>
    </source>
</evidence>
<dbReference type="RefSeq" id="WP_128943011.1">
    <property type="nucleotide sequence ID" value="NZ_RDRA01000052.1"/>
</dbReference>
<dbReference type="InterPro" id="IPR027417">
    <property type="entry name" value="P-loop_NTPase"/>
</dbReference>
<dbReference type="Proteomes" id="UP000289946">
    <property type="component" value="Unassembled WGS sequence"/>
</dbReference>
<dbReference type="EMBL" id="RDRA01000052">
    <property type="protein sequence ID" value="RXG84924.1"/>
    <property type="molecule type" value="Genomic_DNA"/>
</dbReference>
<name>A0ABY0D979_9BRAD</name>
<keyword evidence="3" id="KW-1185">Reference proteome</keyword>
<reference evidence="2 3" key="1">
    <citation type="submission" date="2018-10" db="EMBL/GenBank/DDBJ databases">
        <title>Bradyrhizobium sp. nov., isolated from effective nodules of peanut in China.</title>
        <authorList>
            <person name="Li Y."/>
        </authorList>
    </citation>
    <scope>NUCLEOTIDE SEQUENCE [LARGE SCALE GENOMIC DNA]</scope>
    <source>
        <strain evidence="2 3">CCBAU 51781</strain>
    </source>
</reference>
<dbReference type="InterPro" id="IPR003688">
    <property type="entry name" value="TraG/VirD4"/>
</dbReference>
<protein>
    <recommendedName>
        <fullName evidence="4">TraD/TraG TraM recognition site domain-containing protein</fullName>
    </recommendedName>
</protein>
<feature type="region of interest" description="Disordered" evidence="1">
    <location>
        <begin position="17"/>
        <end position="78"/>
    </location>
</feature>
<evidence type="ECO:0008006" key="4">
    <source>
        <dbReference type="Google" id="ProtNLM"/>
    </source>
</evidence>
<comment type="caution">
    <text evidence="2">The sequence shown here is derived from an EMBL/GenBank/DDBJ whole genome shotgun (WGS) entry which is preliminary data.</text>
</comment>
<accession>A0ABY0D979</accession>
<feature type="compositionally biased region" description="Basic residues" evidence="1">
    <location>
        <begin position="17"/>
        <end position="46"/>
    </location>
</feature>
<gene>
    <name evidence="2" type="ORF">EAS62_39320</name>
</gene>